<keyword evidence="2" id="KW-1185">Reference proteome</keyword>
<dbReference type="RefSeq" id="XP_037190168.1">
    <property type="nucleotide sequence ID" value="XM_037338105.1"/>
</dbReference>
<gene>
    <name evidence="1" type="ORF">Bfra_007734</name>
</gene>
<evidence type="ECO:0000313" key="2">
    <source>
        <dbReference type="Proteomes" id="UP000531561"/>
    </source>
</evidence>
<dbReference type="AlphaFoldDB" id="A0A8H6APM3"/>
<comment type="caution">
    <text evidence="1">The sequence shown here is derived from an EMBL/GenBank/DDBJ whole genome shotgun (WGS) entry which is preliminary data.</text>
</comment>
<organism evidence="1 2">
    <name type="scientific">Botrytis fragariae</name>
    <dbReference type="NCBI Taxonomy" id="1964551"/>
    <lineage>
        <taxon>Eukaryota</taxon>
        <taxon>Fungi</taxon>
        <taxon>Dikarya</taxon>
        <taxon>Ascomycota</taxon>
        <taxon>Pezizomycotina</taxon>
        <taxon>Leotiomycetes</taxon>
        <taxon>Helotiales</taxon>
        <taxon>Sclerotiniaceae</taxon>
        <taxon>Botrytis</taxon>
    </lineage>
</organism>
<reference evidence="1 2" key="1">
    <citation type="journal article" date="2020" name="Phytopathology">
        <title>A high-quality genome resource of Botrytis fragariae, a new and rapidly spreading fungal pathogen causing strawberry gray mold in the U.S.A.</title>
        <authorList>
            <person name="Wu Y."/>
            <person name="Saski C.A."/>
            <person name="Schnabel G."/>
            <person name="Xiao S."/>
            <person name="Hu M."/>
        </authorList>
    </citation>
    <scope>NUCLEOTIDE SEQUENCE [LARGE SCALE GENOMIC DNA]</scope>
    <source>
        <strain evidence="1 2">BVB16</strain>
    </source>
</reference>
<dbReference type="EMBL" id="JABFCT010000012">
    <property type="protein sequence ID" value="KAF5871221.1"/>
    <property type="molecule type" value="Genomic_DNA"/>
</dbReference>
<evidence type="ECO:0000313" key="1">
    <source>
        <dbReference type="EMBL" id="KAF5871221.1"/>
    </source>
</evidence>
<protein>
    <submittedName>
        <fullName evidence="1">Uncharacterized protein</fullName>
    </submittedName>
</protein>
<dbReference type="OrthoDB" id="3533053at2759"/>
<name>A0A8H6APM3_9HELO</name>
<accession>A0A8H6APM3</accession>
<dbReference type="GeneID" id="59261797"/>
<proteinExistence type="predicted"/>
<sequence>MSNDLNSIDPVNSPTVPQRSAAIVNLDGRWALYHETIYSSDIPETSYYLLELGTGITTKLPKSAKSASPGSTLTNFIWADKNTLICQAQENQTTHFFTLNGPPFTRRPASAGHVDTLMTILKAVYVVESSNHRKIYVVIAVSGIGAGTTSARSSVSEVDVLGNTLGPGGQMLRCLVFGCQGALPHINIESFSGDILETVNLKYVPFPTRMSMGPMNFDISKAGIALVAQTEEQSQVQHDDISDVYFIPFNQLPTPKKSKELIPIKVETTGITGSASVPVLSHVALSWLAFLKRNDNSTERGETFIFKVNINRTTYQPSSTQRISSPTEEMNSVLNPVNLAWAGPSQSMSEKRLFYWADSQMSIVEIPIPVRYLQSPLVCRRLVTDFDHGGSILGVDCLKKIRLQPGDPGLLISRALANGSTDFLIYNADTGDRSMVQRASIGEVMTEQNQDDSNKIGGKFWNLTEDGIIEDGATENRGEVSHESNDIEDGIIEDGIIEDKVIENRGEIINESNAPEDGIIENRQNFGNESEDESLEPPFPALENRGGQVDSPLYRHSAHMLIIRWIEARRRLGLEELSL</sequence>
<dbReference type="Proteomes" id="UP000531561">
    <property type="component" value="Unassembled WGS sequence"/>
</dbReference>